<protein>
    <submittedName>
        <fullName evidence="3">Uncharacterized protein</fullName>
    </submittedName>
</protein>
<evidence type="ECO:0000313" key="4">
    <source>
        <dbReference type="Proteomes" id="UP000238823"/>
    </source>
</evidence>
<dbReference type="EMBL" id="PVNL01000058">
    <property type="protein sequence ID" value="PRQ07112.1"/>
    <property type="molecule type" value="Genomic_DNA"/>
</dbReference>
<gene>
    <name evidence="3" type="ORF">ENSA7_31270</name>
</gene>
<evidence type="ECO:0000313" key="3">
    <source>
        <dbReference type="EMBL" id="PRQ07112.1"/>
    </source>
</evidence>
<keyword evidence="2" id="KW-0732">Signal</keyword>
<organism evidence="3 4">
    <name type="scientific">Enhygromyxa salina</name>
    <dbReference type="NCBI Taxonomy" id="215803"/>
    <lineage>
        <taxon>Bacteria</taxon>
        <taxon>Pseudomonadati</taxon>
        <taxon>Myxococcota</taxon>
        <taxon>Polyangia</taxon>
        <taxon>Nannocystales</taxon>
        <taxon>Nannocystaceae</taxon>
        <taxon>Enhygromyxa</taxon>
    </lineage>
</organism>
<dbReference type="AlphaFoldDB" id="A0A2S9YPW3"/>
<proteinExistence type="predicted"/>
<feature type="region of interest" description="Disordered" evidence="1">
    <location>
        <begin position="159"/>
        <end position="185"/>
    </location>
</feature>
<comment type="caution">
    <text evidence="3">The sequence shown here is derived from an EMBL/GenBank/DDBJ whole genome shotgun (WGS) entry which is preliminary data.</text>
</comment>
<feature type="signal peptide" evidence="2">
    <location>
        <begin position="1"/>
        <end position="39"/>
    </location>
</feature>
<feature type="compositionally biased region" description="Basic and acidic residues" evidence="1">
    <location>
        <begin position="159"/>
        <end position="172"/>
    </location>
</feature>
<dbReference type="Proteomes" id="UP000238823">
    <property type="component" value="Unassembled WGS sequence"/>
</dbReference>
<evidence type="ECO:0000256" key="2">
    <source>
        <dbReference type="SAM" id="SignalP"/>
    </source>
</evidence>
<evidence type="ECO:0000256" key="1">
    <source>
        <dbReference type="SAM" id="MobiDB-lite"/>
    </source>
</evidence>
<feature type="chain" id="PRO_5015603564" evidence="2">
    <location>
        <begin position="40"/>
        <end position="185"/>
    </location>
</feature>
<reference evidence="3 4" key="1">
    <citation type="submission" date="2018-03" db="EMBL/GenBank/DDBJ databases">
        <title>Draft Genome Sequences of the Obligatory Marine Myxobacteria Enhygromyxa salina SWB007.</title>
        <authorList>
            <person name="Poehlein A."/>
            <person name="Moghaddam J.A."/>
            <person name="Harms H."/>
            <person name="Alanjari M."/>
            <person name="Koenig G.M."/>
            <person name="Daniel R."/>
            <person name="Schaeberle T.F."/>
        </authorList>
    </citation>
    <scope>NUCLEOTIDE SEQUENCE [LARGE SCALE GENOMIC DNA]</scope>
    <source>
        <strain evidence="3 4">SWB007</strain>
    </source>
</reference>
<name>A0A2S9YPW3_9BACT</name>
<accession>A0A2S9YPW3</accession>
<sequence length="185" mass="20805">MPCVHSVSVSTLKRFVRALPLVVPLALVAPLIVPHQVQAAAQDGDDSEEQQTYDYGARVKIEVRMEDGTVVKHRGEMRSFGNEWRFEFEGADHHHALTLNAAGEEGDKKLEVTLAYERDGMPVIAPYKDTYPVRKRQSLWTQDGKLAIALTFIPTKFEREDTSRDDKEKIDPGDNDDPLGGNLFK</sequence>